<dbReference type="Gene3D" id="1.25.40.20">
    <property type="entry name" value="Ankyrin repeat-containing domain"/>
    <property type="match status" value="1"/>
</dbReference>
<dbReference type="InterPro" id="IPR002110">
    <property type="entry name" value="Ankyrin_rpt"/>
</dbReference>
<evidence type="ECO:0000313" key="6">
    <source>
        <dbReference type="Proteomes" id="UP000291343"/>
    </source>
</evidence>
<gene>
    <name evidence="5" type="ORF">LSTR_LSTR013070</name>
</gene>
<dbReference type="AlphaFoldDB" id="A0A482WPY5"/>
<proteinExistence type="predicted"/>
<feature type="compositionally biased region" description="Gly residues" evidence="4">
    <location>
        <begin position="370"/>
        <end position="379"/>
    </location>
</feature>
<dbReference type="InterPro" id="IPR013761">
    <property type="entry name" value="SAM/pointed_sf"/>
</dbReference>
<protein>
    <submittedName>
        <fullName evidence="5">Uncharacterized protein</fullName>
    </submittedName>
</protein>
<dbReference type="Proteomes" id="UP000291343">
    <property type="component" value="Unassembled WGS sequence"/>
</dbReference>
<dbReference type="InterPro" id="IPR050776">
    <property type="entry name" value="Ank_Repeat/CDKN_Inhibitor"/>
</dbReference>
<dbReference type="PANTHER" id="PTHR24201:SF15">
    <property type="entry name" value="ANKYRIN REPEAT DOMAIN-CONTAINING PROTEIN 66"/>
    <property type="match status" value="1"/>
</dbReference>
<dbReference type="EMBL" id="QKKF02027837">
    <property type="protein sequence ID" value="RZF35659.1"/>
    <property type="molecule type" value="Genomic_DNA"/>
</dbReference>
<feature type="repeat" description="ANK" evidence="3">
    <location>
        <begin position="65"/>
        <end position="97"/>
    </location>
</feature>
<dbReference type="STRING" id="195883.A0A482WPY5"/>
<name>A0A482WPY5_LAOST</name>
<evidence type="ECO:0000256" key="1">
    <source>
        <dbReference type="ARBA" id="ARBA00022737"/>
    </source>
</evidence>
<dbReference type="SUPFAM" id="SSF48403">
    <property type="entry name" value="Ankyrin repeat"/>
    <property type="match status" value="1"/>
</dbReference>
<reference evidence="5 6" key="1">
    <citation type="journal article" date="2017" name="Gigascience">
        <title>Genome sequence of the small brown planthopper, Laodelphax striatellus.</title>
        <authorList>
            <person name="Zhu J."/>
            <person name="Jiang F."/>
            <person name="Wang X."/>
            <person name="Yang P."/>
            <person name="Bao Y."/>
            <person name="Zhao W."/>
            <person name="Wang W."/>
            <person name="Lu H."/>
            <person name="Wang Q."/>
            <person name="Cui N."/>
            <person name="Li J."/>
            <person name="Chen X."/>
            <person name="Luo L."/>
            <person name="Yu J."/>
            <person name="Kang L."/>
            <person name="Cui F."/>
        </authorList>
    </citation>
    <scope>NUCLEOTIDE SEQUENCE [LARGE SCALE GENOMIC DNA]</scope>
    <source>
        <strain evidence="5">Lst14</strain>
    </source>
</reference>
<accession>A0A482WPY5</accession>
<dbReference type="Pfam" id="PF12796">
    <property type="entry name" value="Ank_2"/>
    <property type="match status" value="1"/>
</dbReference>
<dbReference type="SUPFAM" id="SSF47769">
    <property type="entry name" value="SAM/Pointed domain"/>
    <property type="match status" value="1"/>
</dbReference>
<comment type="caution">
    <text evidence="5">The sequence shown here is derived from an EMBL/GenBank/DDBJ whole genome shotgun (WGS) entry which is preliminary data.</text>
</comment>
<keyword evidence="2 3" id="KW-0040">ANK repeat</keyword>
<organism evidence="5 6">
    <name type="scientific">Laodelphax striatellus</name>
    <name type="common">Small brown planthopper</name>
    <name type="synonym">Delphax striatella</name>
    <dbReference type="NCBI Taxonomy" id="195883"/>
    <lineage>
        <taxon>Eukaryota</taxon>
        <taxon>Metazoa</taxon>
        <taxon>Ecdysozoa</taxon>
        <taxon>Arthropoda</taxon>
        <taxon>Hexapoda</taxon>
        <taxon>Insecta</taxon>
        <taxon>Pterygota</taxon>
        <taxon>Neoptera</taxon>
        <taxon>Paraneoptera</taxon>
        <taxon>Hemiptera</taxon>
        <taxon>Auchenorrhyncha</taxon>
        <taxon>Fulgoroidea</taxon>
        <taxon>Delphacidae</taxon>
        <taxon>Criomorphinae</taxon>
        <taxon>Laodelphax</taxon>
    </lineage>
</organism>
<evidence type="ECO:0000256" key="3">
    <source>
        <dbReference type="PROSITE-ProRule" id="PRU00023"/>
    </source>
</evidence>
<dbReference type="SMR" id="A0A482WPY5"/>
<dbReference type="FunCoup" id="A0A482WPY5">
    <property type="interactions" value="45"/>
</dbReference>
<feature type="region of interest" description="Disordered" evidence="4">
    <location>
        <begin position="127"/>
        <end position="157"/>
    </location>
</feature>
<dbReference type="Gene3D" id="1.10.150.50">
    <property type="entry name" value="Transcription Factor, Ets-1"/>
    <property type="match status" value="1"/>
</dbReference>
<dbReference type="PANTHER" id="PTHR24201">
    <property type="entry name" value="ANK_REP_REGION DOMAIN-CONTAINING PROTEIN"/>
    <property type="match status" value="1"/>
</dbReference>
<dbReference type="InParanoid" id="A0A482WPY5"/>
<dbReference type="OrthoDB" id="76949at2759"/>
<sequence length="505" mass="54842">MSTRFHKAAQDGMLEILREATKRDCNAKDEDGMTPTLWAAFEGNLDALRLLVGRGGDPEKCNYHFGQSALHLSAAKGHLACVTFLVAFGVNVWQLDHDSRTPMQLAAAHSRHAVLEYLDKAAAKQEATNKKEAKLRKEKALKDAERHRKKYEERMKKEREKEEKRIKKVEKEILGGHKIEVDTPIPTTLPSRKSVIEVTGPTFTQIVGAGTLSKKPAVQTGVKKIIDRKLRATNQLKHSSNDIRVDPEPNKIIHTGQRKDSQIIYVNSYDAQNNGGKRGRIADVFDTKGELIRSISQPDYLNSAGVGMGTGVGVGVASPLQEQASIFDRPGFGSVAFRQRNALAGTLSALPALDLDKDSGGEGGQDDRVGGGGGGVVGGGEEDSSIGSAGSLAKRNQVGGTLALHWPHHADIDTSDDEQQQQQDGDPSAADWQVALKRFLTAGGCGEWWAALVEQRIDLDALLMLSDGDLVQLGMPMGPRRKLMHQCSQRRAALQAPGHIADSRL</sequence>
<feature type="compositionally biased region" description="Basic and acidic residues" evidence="4">
    <location>
        <begin position="138"/>
        <end position="157"/>
    </location>
</feature>
<dbReference type="PROSITE" id="PS50088">
    <property type="entry name" value="ANK_REPEAT"/>
    <property type="match status" value="2"/>
</dbReference>
<feature type="repeat" description="ANK" evidence="3">
    <location>
        <begin position="31"/>
        <end position="63"/>
    </location>
</feature>
<feature type="region of interest" description="Disordered" evidence="4">
    <location>
        <begin position="354"/>
        <end position="392"/>
    </location>
</feature>
<dbReference type="PROSITE" id="PS50297">
    <property type="entry name" value="ANK_REP_REGION"/>
    <property type="match status" value="2"/>
</dbReference>
<dbReference type="InterPro" id="IPR036770">
    <property type="entry name" value="Ankyrin_rpt-contain_sf"/>
</dbReference>
<evidence type="ECO:0000256" key="2">
    <source>
        <dbReference type="ARBA" id="ARBA00023043"/>
    </source>
</evidence>
<feature type="compositionally biased region" description="Basic and acidic residues" evidence="4">
    <location>
        <begin position="354"/>
        <end position="369"/>
    </location>
</feature>
<dbReference type="SMART" id="SM00248">
    <property type="entry name" value="ANK"/>
    <property type="match status" value="3"/>
</dbReference>
<evidence type="ECO:0000256" key="4">
    <source>
        <dbReference type="SAM" id="MobiDB-lite"/>
    </source>
</evidence>
<keyword evidence="1" id="KW-0677">Repeat</keyword>
<evidence type="ECO:0000313" key="5">
    <source>
        <dbReference type="EMBL" id="RZF35659.1"/>
    </source>
</evidence>
<keyword evidence="6" id="KW-1185">Reference proteome</keyword>